<dbReference type="PANTHER" id="PTHR43791">
    <property type="entry name" value="PERMEASE-RELATED"/>
    <property type="match status" value="1"/>
</dbReference>
<evidence type="ECO:0000256" key="6">
    <source>
        <dbReference type="SAM" id="Phobius"/>
    </source>
</evidence>
<dbReference type="EMBL" id="CABFNO020001323">
    <property type="protein sequence ID" value="CAG9981049.1"/>
    <property type="molecule type" value="Genomic_DNA"/>
</dbReference>
<reference evidence="8 9" key="2">
    <citation type="submission" date="2021-10" db="EMBL/GenBank/DDBJ databases">
        <authorList>
            <person name="Piombo E."/>
        </authorList>
    </citation>
    <scope>NUCLEOTIDE SEQUENCE [LARGE SCALE GENOMIC DNA]</scope>
</reference>
<feature type="transmembrane region" description="Helical" evidence="6">
    <location>
        <begin position="375"/>
        <end position="396"/>
    </location>
</feature>
<feature type="transmembrane region" description="Helical" evidence="6">
    <location>
        <begin position="402"/>
        <end position="421"/>
    </location>
</feature>
<evidence type="ECO:0000259" key="7">
    <source>
        <dbReference type="PROSITE" id="PS50850"/>
    </source>
</evidence>
<dbReference type="InterPro" id="IPR011701">
    <property type="entry name" value="MFS"/>
</dbReference>
<dbReference type="AlphaFoldDB" id="A0A9N9UAG8"/>
<feature type="transmembrane region" description="Helical" evidence="6">
    <location>
        <begin position="168"/>
        <end position="190"/>
    </location>
</feature>
<dbReference type="PROSITE" id="PS50850">
    <property type="entry name" value="MFS"/>
    <property type="match status" value="1"/>
</dbReference>
<dbReference type="GO" id="GO:0022857">
    <property type="term" value="F:transmembrane transporter activity"/>
    <property type="evidence" value="ECO:0007669"/>
    <property type="project" value="InterPro"/>
</dbReference>
<feature type="transmembrane region" description="Helical" evidence="6">
    <location>
        <begin position="235"/>
        <end position="258"/>
    </location>
</feature>
<feature type="transmembrane region" description="Helical" evidence="6">
    <location>
        <begin position="109"/>
        <end position="129"/>
    </location>
</feature>
<keyword evidence="5 6" id="KW-0472">Membrane</keyword>
<keyword evidence="9" id="KW-1185">Reference proteome</keyword>
<keyword evidence="3 6" id="KW-0812">Transmembrane</keyword>
<evidence type="ECO:0000256" key="3">
    <source>
        <dbReference type="ARBA" id="ARBA00022692"/>
    </source>
</evidence>
<feature type="transmembrane region" description="Helical" evidence="6">
    <location>
        <begin position="473"/>
        <end position="494"/>
    </location>
</feature>
<dbReference type="Proteomes" id="UP000754883">
    <property type="component" value="Unassembled WGS sequence"/>
</dbReference>
<dbReference type="Pfam" id="PF07690">
    <property type="entry name" value="MFS_1"/>
    <property type="match status" value="1"/>
</dbReference>
<keyword evidence="2" id="KW-0813">Transport</keyword>
<evidence type="ECO:0000313" key="8">
    <source>
        <dbReference type="EMBL" id="CAG9981049.1"/>
    </source>
</evidence>
<feature type="transmembrane region" description="Helical" evidence="6">
    <location>
        <begin position="442"/>
        <end position="461"/>
    </location>
</feature>
<evidence type="ECO:0000256" key="4">
    <source>
        <dbReference type="ARBA" id="ARBA00022989"/>
    </source>
</evidence>
<proteinExistence type="predicted"/>
<evidence type="ECO:0000256" key="5">
    <source>
        <dbReference type="ARBA" id="ARBA00023136"/>
    </source>
</evidence>
<name>A0A9N9UAG8_9HYPO</name>
<feature type="transmembrane region" description="Helical" evidence="6">
    <location>
        <begin position="71"/>
        <end position="89"/>
    </location>
</feature>
<dbReference type="PANTHER" id="PTHR43791:SF54">
    <property type="entry name" value="MAJOR FACILITATOR SUPERFAMILY (MFS) PROFILE DOMAIN-CONTAINING PROTEIN-RELATED"/>
    <property type="match status" value="1"/>
</dbReference>
<comment type="caution">
    <text evidence="8">The sequence shown here is derived from an EMBL/GenBank/DDBJ whole genome shotgun (WGS) entry which is preliminary data.</text>
</comment>
<keyword evidence="4 6" id="KW-1133">Transmembrane helix</keyword>
<protein>
    <recommendedName>
        <fullName evidence="7">Major facilitator superfamily (MFS) profile domain-containing protein</fullName>
    </recommendedName>
</protein>
<evidence type="ECO:0000313" key="9">
    <source>
        <dbReference type="Proteomes" id="UP000754883"/>
    </source>
</evidence>
<organism evidence="8 9">
    <name type="scientific">Clonostachys byssicola</name>
    <dbReference type="NCBI Taxonomy" id="160290"/>
    <lineage>
        <taxon>Eukaryota</taxon>
        <taxon>Fungi</taxon>
        <taxon>Dikarya</taxon>
        <taxon>Ascomycota</taxon>
        <taxon>Pezizomycotina</taxon>
        <taxon>Sordariomycetes</taxon>
        <taxon>Hypocreomycetidae</taxon>
        <taxon>Hypocreales</taxon>
        <taxon>Bionectriaceae</taxon>
        <taxon>Clonostachys</taxon>
    </lineage>
</organism>
<sequence>MALSHRVNVPKDNPVLEPEKIESLEQHVESAAYVAVGLTEEESEFLKNFSEERRKAVLRKVYFELRRDRQIDWRLIPFLSVLYLLGYLDRANIANAKIEGMLDDLGMDAVQYNIAVSTFFITYIIFELPSNMVLAHFKRPSWYIGAITCSWGLVMTLTGLVHNFGGLVAARVALGVAEAGFFPGAIFIISQWYLPAETQFRVALFYTSSALSGAFSGLLAFAIAKMDGLAGVAGWRWIFIIEGIASVIAGILCFSFLLDSPVQSGRWLDADEIRYLQLRQTAQHGVTQAIREQEKQRKWNILRSVICDWHLYPLIFIYWANAAPNYGLKFSMPQLIKSMGYTSSAAQLLTIPPYTVGAISALVSGAYADKIKWRMPFVCGPLTVVVVAYSILFTKANNLADNIPLCYFAICLACLGLYPIVPTANSWTIVNLAGPTKKAQGAAYMIAIGNIGGVIGSYMYLDKESPKYPTGYGLSFGFAALGIISALILEWGLWRTNKRRAKVSETEVRSRYNEGELALMGDRSPLFRYNL</sequence>
<dbReference type="OrthoDB" id="2962993at2759"/>
<feature type="transmembrane region" description="Helical" evidence="6">
    <location>
        <begin position="340"/>
        <end position="363"/>
    </location>
</feature>
<dbReference type="GO" id="GO:0016020">
    <property type="term" value="C:membrane"/>
    <property type="evidence" value="ECO:0007669"/>
    <property type="project" value="UniProtKB-SubCell"/>
</dbReference>
<reference evidence="9" key="1">
    <citation type="submission" date="2019-06" db="EMBL/GenBank/DDBJ databases">
        <authorList>
            <person name="Broberg M."/>
        </authorList>
    </citation>
    <scope>NUCLEOTIDE SEQUENCE [LARGE SCALE GENOMIC DNA]</scope>
</reference>
<dbReference type="InterPro" id="IPR020846">
    <property type="entry name" value="MFS_dom"/>
</dbReference>
<gene>
    <name evidence="8" type="ORF">CBYS24578_00008057</name>
</gene>
<dbReference type="Gene3D" id="1.20.1250.20">
    <property type="entry name" value="MFS general substrate transporter like domains"/>
    <property type="match status" value="2"/>
</dbReference>
<feature type="transmembrane region" description="Helical" evidence="6">
    <location>
        <begin position="202"/>
        <end position="223"/>
    </location>
</feature>
<evidence type="ECO:0000256" key="1">
    <source>
        <dbReference type="ARBA" id="ARBA00004141"/>
    </source>
</evidence>
<comment type="subcellular location">
    <subcellularLocation>
        <location evidence="1">Membrane</location>
        <topology evidence="1">Multi-pass membrane protein</topology>
    </subcellularLocation>
</comment>
<accession>A0A9N9UAG8</accession>
<feature type="transmembrane region" description="Helical" evidence="6">
    <location>
        <begin position="141"/>
        <end position="162"/>
    </location>
</feature>
<feature type="domain" description="Major facilitator superfamily (MFS) profile" evidence="7">
    <location>
        <begin position="75"/>
        <end position="497"/>
    </location>
</feature>
<dbReference type="FunFam" id="1.20.1250.20:FF:000364">
    <property type="entry name" value="MFS general substrate transporter"/>
    <property type="match status" value="1"/>
</dbReference>
<dbReference type="FunFam" id="1.20.1250.20:FF:000034">
    <property type="entry name" value="MFS general substrate transporter"/>
    <property type="match status" value="1"/>
</dbReference>
<dbReference type="InterPro" id="IPR036259">
    <property type="entry name" value="MFS_trans_sf"/>
</dbReference>
<evidence type="ECO:0000256" key="2">
    <source>
        <dbReference type="ARBA" id="ARBA00022448"/>
    </source>
</evidence>
<dbReference type="SUPFAM" id="SSF103473">
    <property type="entry name" value="MFS general substrate transporter"/>
    <property type="match status" value="1"/>
</dbReference>
<feature type="transmembrane region" description="Helical" evidence="6">
    <location>
        <begin position="301"/>
        <end position="320"/>
    </location>
</feature>